<keyword evidence="2" id="KW-1185">Reference proteome</keyword>
<proteinExistence type="predicted"/>
<name>B4IPQ9_DROSE</name>
<dbReference type="EMBL" id="CH683056">
    <property type="protein sequence ID" value="EDW55861.1"/>
    <property type="molecule type" value="Genomic_DNA"/>
</dbReference>
<organism evidence="2">
    <name type="scientific">Drosophila sechellia</name>
    <name type="common">Fruit fly</name>
    <dbReference type="NCBI Taxonomy" id="7238"/>
    <lineage>
        <taxon>Eukaryota</taxon>
        <taxon>Metazoa</taxon>
        <taxon>Ecdysozoa</taxon>
        <taxon>Arthropoda</taxon>
        <taxon>Hexapoda</taxon>
        <taxon>Insecta</taxon>
        <taxon>Pterygota</taxon>
        <taxon>Neoptera</taxon>
        <taxon>Endopterygota</taxon>
        <taxon>Diptera</taxon>
        <taxon>Brachycera</taxon>
        <taxon>Muscomorpha</taxon>
        <taxon>Ephydroidea</taxon>
        <taxon>Drosophilidae</taxon>
        <taxon>Drosophila</taxon>
        <taxon>Sophophora</taxon>
    </lineage>
</organism>
<gene>
    <name evidence="1" type="primary">Dsec\GM22500</name>
    <name evidence="1" type="ORF">Dsec_GM22500</name>
</gene>
<evidence type="ECO:0000313" key="1">
    <source>
        <dbReference type="EMBL" id="EDW55861.1"/>
    </source>
</evidence>
<dbReference type="HOGENOM" id="CLU_2504212_0_0_1"/>
<feature type="non-terminal residue" evidence="1">
    <location>
        <position position="1"/>
    </location>
</feature>
<dbReference type="AlphaFoldDB" id="B4IPQ9"/>
<accession>B4IPQ9</accession>
<evidence type="ECO:0000313" key="2">
    <source>
        <dbReference type="Proteomes" id="UP000001292"/>
    </source>
</evidence>
<sequence>DIGPTPFMWASMCQEDDATRSAAGSTTTAAPEGVAVAEVEAAPSADPEVWAVVRARTTSARSNRKWSDQVRQVSRFIAASGFPVQI</sequence>
<dbReference type="Proteomes" id="UP000001292">
    <property type="component" value="Unassembled WGS sequence"/>
</dbReference>
<reference evidence="1 2" key="1">
    <citation type="journal article" date="2007" name="Nature">
        <title>Evolution of genes and genomes on the Drosophila phylogeny.</title>
        <authorList>
            <consortium name="Drosophila 12 Genomes Consortium"/>
            <person name="Clark A.G."/>
            <person name="Eisen M.B."/>
            <person name="Smith D.R."/>
            <person name="Bergman C.M."/>
            <person name="Oliver B."/>
            <person name="Markow T.A."/>
            <person name="Kaufman T.C."/>
            <person name="Kellis M."/>
            <person name="Gelbart W."/>
            <person name="Iyer V.N."/>
            <person name="Pollard D.A."/>
            <person name="Sackton T.B."/>
            <person name="Larracuente A.M."/>
            <person name="Singh N.D."/>
            <person name="Abad J.P."/>
            <person name="Abt D.N."/>
            <person name="Adryan B."/>
            <person name="Aguade M."/>
            <person name="Akashi H."/>
            <person name="Anderson W.W."/>
            <person name="Aquadro C.F."/>
            <person name="Ardell D.H."/>
            <person name="Arguello R."/>
            <person name="Artieri C.G."/>
            <person name="Barbash D.A."/>
            <person name="Barker D."/>
            <person name="Barsanti P."/>
            <person name="Batterham P."/>
            <person name="Batzoglou S."/>
            <person name="Begun D."/>
            <person name="Bhutkar A."/>
            <person name="Blanco E."/>
            <person name="Bosak S.A."/>
            <person name="Bradley R.K."/>
            <person name="Brand A.D."/>
            <person name="Brent M.R."/>
            <person name="Brooks A.N."/>
            <person name="Brown R.H."/>
            <person name="Butlin R.K."/>
            <person name="Caggese C."/>
            <person name="Calvi B.R."/>
            <person name="Bernardo de Carvalho A."/>
            <person name="Caspi A."/>
            <person name="Castrezana S."/>
            <person name="Celniker S.E."/>
            <person name="Chang J.L."/>
            <person name="Chapple C."/>
            <person name="Chatterji S."/>
            <person name="Chinwalla A."/>
            <person name="Civetta A."/>
            <person name="Clifton S.W."/>
            <person name="Comeron J.M."/>
            <person name="Costello J.C."/>
            <person name="Coyne J.A."/>
            <person name="Daub J."/>
            <person name="David R.G."/>
            <person name="Delcher A.L."/>
            <person name="Delehaunty K."/>
            <person name="Do C.B."/>
            <person name="Ebling H."/>
            <person name="Edwards K."/>
            <person name="Eickbush T."/>
            <person name="Evans J.D."/>
            <person name="Filipski A."/>
            <person name="Findeiss S."/>
            <person name="Freyhult E."/>
            <person name="Fulton L."/>
            <person name="Fulton R."/>
            <person name="Garcia A.C."/>
            <person name="Gardiner A."/>
            <person name="Garfield D.A."/>
            <person name="Garvin B.E."/>
            <person name="Gibson G."/>
            <person name="Gilbert D."/>
            <person name="Gnerre S."/>
            <person name="Godfrey J."/>
            <person name="Good R."/>
            <person name="Gotea V."/>
            <person name="Gravely B."/>
            <person name="Greenberg A.J."/>
            <person name="Griffiths-Jones S."/>
            <person name="Gross S."/>
            <person name="Guigo R."/>
            <person name="Gustafson E.A."/>
            <person name="Haerty W."/>
            <person name="Hahn M.W."/>
            <person name="Halligan D.L."/>
            <person name="Halpern A.L."/>
            <person name="Halter G.M."/>
            <person name="Han M.V."/>
            <person name="Heger A."/>
            <person name="Hillier L."/>
            <person name="Hinrichs A.S."/>
            <person name="Holmes I."/>
            <person name="Hoskins R.A."/>
            <person name="Hubisz M.J."/>
            <person name="Hultmark D."/>
            <person name="Huntley M.A."/>
            <person name="Jaffe D.B."/>
            <person name="Jagadeeshan S."/>
            <person name="Jeck W.R."/>
            <person name="Johnson J."/>
            <person name="Jones C.D."/>
            <person name="Jordan W.C."/>
            <person name="Karpen G.H."/>
            <person name="Kataoka E."/>
            <person name="Keightley P.D."/>
            <person name="Kheradpour P."/>
            <person name="Kirkness E.F."/>
            <person name="Koerich L.B."/>
            <person name="Kristiansen K."/>
            <person name="Kudrna D."/>
            <person name="Kulathinal R.J."/>
            <person name="Kumar S."/>
            <person name="Kwok R."/>
            <person name="Lander E."/>
            <person name="Langley C.H."/>
            <person name="Lapoint R."/>
            <person name="Lazzaro B.P."/>
            <person name="Lee S.J."/>
            <person name="Levesque L."/>
            <person name="Li R."/>
            <person name="Lin C.F."/>
            <person name="Lin M.F."/>
            <person name="Lindblad-Toh K."/>
            <person name="Llopart A."/>
            <person name="Long M."/>
            <person name="Low L."/>
            <person name="Lozovsky E."/>
            <person name="Lu J."/>
            <person name="Luo M."/>
            <person name="Machado C.A."/>
            <person name="Makalowski W."/>
            <person name="Marzo M."/>
            <person name="Matsuda M."/>
            <person name="Matzkin L."/>
            <person name="McAllister B."/>
            <person name="McBride C.S."/>
            <person name="McKernan B."/>
            <person name="McKernan K."/>
            <person name="Mendez-Lago M."/>
            <person name="Minx P."/>
            <person name="Mollenhauer M.U."/>
            <person name="Montooth K."/>
            <person name="Mount S.M."/>
            <person name="Mu X."/>
            <person name="Myers E."/>
            <person name="Negre B."/>
            <person name="Newfeld S."/>
            <person name="Nielsen R."/>
            <person name="Noor M.A."/>
            <person name="O'Grady P."/>
            <person name="Pachter L."/>
            <person name="Papaceit M."/>
            <person name="Parisi M.J."/>
            <person name="Parisi M."/>
            <person name="Parts L."/>
            <person name="Pedersen J.S."/>
            <person name="Pesole G."/>
            <person name="Phillippy A.M."/>
            <person name="Ponting C.P."/>
            <person name="Pop M."/>
            <person name="Porcelli D."/>
            <person name="Powell J.R."/>
            <person name="Prohaska S."/>
            <person name="Pruitt K."/>
            <person name="Puig M."/>
            <person name="Quesneville H."/>
            <person name="Ram K.R."/>
            <person name="Rand D."/>
            <person name="Rasmussen M.D."/>
            <person name="Reed L.K."/>
            <person name="Reenan R."/>
            <person name="Reily A."/>
            <person name="Remington K.A."/>
            <person name="Rieger T.T."/>
            <person name="Ritchie M.G."/>
            <person name="Robin C."/>
            <person name="Rogers Y.H."/>
            <person name="Rohde C."/>
            <person name="Rozas J."/>
            <person name="Rubenfield M.J."/>
            <person name="Ruiz A."/>
            <person name="Russo S."/>
            <person name="Salzberg S.L."/>
            <person name="Sanchez-Gracia A."/>
            <person name="Saranga D.J."/>
            <person name="Sato H."/>
            <person name="Schaeffer S.W."/>
            <person name="Schatz M.C."/>
            <person name="Schlenke T."/>
            <person name="Schwartz R."/>
            <person name="Segarra C."/>
            <person name="Singh R.S."/>
            <person name="Sirot L."/>
            <person name="Sirota M."/>
            <person name="Sisneros N.B."/>
            <person name="Smith C.D."/>
            <person name="Smith T.F."/>
            <person name="Spieth J."/>
            <person name="Stage D.E."/>
            <person name="Stark A."/>
            <person name="Stephan W."/>
            <person name="Strausberg R.L."/>
            <person name="Strempel S."/>
            <person name="Sturgill D."/>
            <person name="Sutton G."/>
            <person name="Sutton G.G."/>
            <person name="Tao W."/>
            <person name="Teichmann S."/>
            <person name="Tobari Y.N."/>
            <person name="Tomimura Y."/>
            <person name="Tsolas J.M."/>
            <person name="Valente V.L."/>
            <person name="Venter E."/>
            <person name="Venter J.C."/>
            <person name="Vicario S."/>
            <person name="Vieira F.G."/>
            <person name="Vilella A.J."/>
            <person name="Villasante A."/>
            <person name="Walenz B."/>
            <person name="Wang J."/>
            <person name="Wasserman M."/>
            <person name="Watts T."/>
            <person name="Wilson D."/>
            <person name="Wilson R.K."/>
            <person name="Wing R.A."/>
            <person name="Wolfner M.F."/>
            <person name="Wong A."/>
            <person name="Wong G.K."/>
            <person name="Wu C.I."/>
            <person name="Wu G."/>
            <person name="Yamamoto D."/>
            <person name="Yang H.P."/>
            <person name="Yang S.P."/>
            <person name="Yorke J.A."/>
            <person name="Yoshida K."/>
            <person name="Zdobnov E."/>
            <person name="Zhang P."/>
            <person name="Zhang Y."/>
            <person name="Zimin A.V."/>
            <person name="Baldwin J."/>
            <person name="Abdouelleil A."/>
            <person name="Abdulkadir J."/>
            <person name="Abebe A."/>
            <person name="Abera B."/>
            <person name="Abreu J."/>
            <person name="Acer S.C."/>
            <person name="Aftuck L."/>
            <person name="Alexander A."/>
            <person name="An P."/>
            <person name="Anderson E."/>
            <person name="Anderson S."/>
            <person name="Arachi H."/>
            <person name="Azer M."/>
            <person name="Bachantsang P."/>
            <person name="Barry A."/>
            <person name="Bayul T."/>
            <person name="Berlin A."/>
            <person name="Bessette D."/>
            <person name="Bloom T."/>
            <person name="Blye J."/>
            <person name="Boguslavskiy L."/>
            <person name="Bonnet C."/>
            <person name="Boukhgalter B."/>
            <person name="Bourzgui I."/>
            <person name="Brown A."/>
            <person name="Cahill P."/>
            <person name="Channer S."/>
            <person name="Cheshatsang Y."/>
            <person name="Chuda L."/>
            <person name="Citroen M."/>
            <person name="Collymore A."/>
            <person name="Cooke P."/>
            <person name="Costello M."/>
            <person name="D'Aco K."/>
            <person name="Daza R."/>
            <person name="De Haan G."/>
            <person name="DeGray S."/>
            <person name="DeMaso C."/>
            <person name="Dhargay N."/>
            <person name="Dooley K."/>
            <person name="Dooley E."/>
            <person name="Doricent M."/>
            <person name="Dorje P."/>
            <person name="Dorjee K."/>
            <person name="Dupes A."/>
            <person name="Elong R."/>
            <person name="Falk J."/>
            <person name="Farina A."/>
            <person name="Faro S."/>
            <person name="Ferguson D."/>
            <person name="Fisher S."/>
            <person name="Foley C.D."/>
            <person name="Franke A."/>
            <person name="Friedrich D."/>
            <person name="Gadbois L."/>
            <person name="Gearin G."/>
            <person name="Gearin C.R."/>
            <person name="Giannoukos G."/>
            <person name="Goode T."/>
            <person name="Graham J."/>
            <person name="Grandbois E."/>
            <person name="Grewal S."/>
            <person name="Gyaltsen K."/>
            <person name="Hafez N."/>
            <person name="Hagos B."/>
            <person name="Hall J."/>
            <person name="Henson C."/>
            <person name="Hollinger A."/>
            <person name="Honan T."/>
            <person name="Huard M.D."/>
            <person name="Hughes L."/>
            <person name="Hurhula B."/>
            <person name="Husby M.E."/>
            <person name="Kamat A."/>
            <person name="Kanga B."/>
            <person name="Kashin S."/>
            <person name="Khazanovich D."/>
            <person name="Kisner P."/>
            <person name="Lance K."/>
            <person name="Lara M."/>
            <person name="Lee W."/>
            <person name="Lennon N."/>
            <person name="Letendre F."/>
            <person name="LeVine R."/>
            <person name="Lipovsky A."/>
            <person name="Liu X."/>
            <person name="Liu J."/>
            <person name="Liu S."/>
            <person name="Lokyitsang T."/>
            <person name="Lokyitsang Y."/>
            <person name="Lubonja R."/>
            <person name="Lui A."/>
            <person name="MacDonald P."/>
            <person name="Magnisalis V."/>
            <person name="Maru K."/>
            <person name="Matthews C."/>
            <person name="McCusker W."/>
            <person name="McDonough S."/>
            <person name="Mehta T."/>
            <person name="Meldrim J."/>
            <person name="Meneus L."/>
            <person name="Mihai O."/>
            <person name="Mihalev A."/>
            <person name="Mihova T."/>
            <person name="Mittelman R."/>
            <person name="Mlenga V."/>
            <person name="Montmayeur A."/>
            <person name="Mulrain L."/>
            <person name="Navidi A."/>
            <person name="Naylor J."/>
            <person name="Negash T."/>
            <person name="Nguyen T."/>
            <person name="Nguyen N."/>
            <person name="Nicol R."/>
            <person name="Norbu C."/>
            <person name="Norbu N."/>
            <person name="Novod N."/>
            <person name="O'Neill B."/>
            <person name="Osman S."/>
            <person name="Markiewicz E."/>
            <person name="Oyono O.L."/>
            <person name="Patti C."/>
            <person name="Phunkhang P."/>
            <person name="Pierre F."/>
            <person name="Priest M."/>
            <person name="Raghuraman S."/>
            <person name="Rege F."/>
            <person name="Reyes R."/>
            <person name="Rise C."/>
            <person name="Rogov P."/>
            <person name="Ross K."/>
            <person name="Ryan E."/>
            <person name="Settipalli S."/>
            <person name="Shea T."/>
            <person name="Sherpa N."/>
            <person name="Shi L."/>
            <person name="Shih D."/>
            <person name="Sparrow T."/>
            <person name="Spaulding J."/>
            <person name="Stalker J."/>
            <person name="Stange-Thomann N."/>
            <person name="Stavropoulos S."/>
            <person name="Stone C."/>
            <person name="Strader C."/>
            <person name="Tesfaye S."/>
            <person name="Thomson T."/>
            <person name="Thoulutsang Y."/>
            <person name="Thoulutsang D."/>
            <person name="Topham K."/>
            <person name="Topping I."/>
            <person name="Tsamla T."/>
            <person name="Vassiliev H."/>
            <person name="Vo A."/>
            <person name="Wangchuk T."/>
            <person name="Wangdi T."/>
            <person name="Weiand M."/>
            <person name="Wilkinson J."/>
            <person name="Wilson A."/>
            <person name="Yadav S."/>
            <person name="Young G."/>
            <person name="Yu Q."/>
            <person name="Zembek L."/>
            <person name="Zhong D."/>
            <person name="Zimmer A."/>
            <person name="Zwirko Z."/>
            <person name="Jaffe D.B."/>
            <person name="Alvarez P."/>
            <person name="Brockman W."/>
            <person name="Butler J."/>
            <person name="Chin C."/>
            <person name="Gnerre S."/>
            <person name="Grabherr M."/>
            <person name="Kleber M."/>
            <person name="Mauceli E."/>
            <person name="MacCallum I."/>
        </authorList>
    </citation>
    <scope>NUCLEOTIDE SEQUENCE [LARGE SCALE GENOMIC DNA]</scope>
    <source>
        <strain evidence="2">Rob3c / Tucson 14021-0248.25</strain>
    </source>
</reference>
<protein>
    <submittedName>
        <fullName evidence="1">GM22500</fullName>
    </submittedName>
</protein>